<dbReference type="GeneID" id="94546163"/>
<keyword evidence="2" id="KW-1185">Reference proteome</keyword>
<gene>
    <name evidence="1" type="ORF">DFP99_0599</name>
</gene>
<organism evidence="1 2">
    <name type="scientific">Weissella soli</name>
    <dbReference type="NCBI Taxonomy" id="155866"/>
    <lineage>
        <taxon>Bacteria</taxon>
        <taxon>Bacillati</taxon>
        <taxon>Bacillota</taxon>
        <taxon>Bacilli</taxon>
        <taxon>Lactobacillales</taxon>
        <taxon>Lactobacillaceae</taxon>
        <taxon>Weissella</taxon>
    </lineage>
</organism>
<sequence>MDFKIKARYDNEDVLFWWDTNLKSDDDDALNYFKQAGKYHVSDIETDAGDVRNADINDPFEVYYGILPEFPNAKVVIEPDDEFFGYMDDVIY</sequence>
<protein>
    <submittedName>
        <fullName evidence="1">Uncharacterized protein</fullName>
    </submittedName>
</protein>
<comment type="caution">
    <text evidence="1">The sequence shown here is derived from an EMBL/GenBank/DDBJ whole genome shotgun (WGS) entry which is preliminary data.</text>
</comment>
<accession>A0A288QXP7</accession>
<dbReference type="AlphaFoldDB" id="A0A288QXP7"/>
<evidence type="ECO:0000313" key="2">
    <source>
        <dbReference type="Proteomes" id="UP000254912"/>
    </source>
</evidence>
<reference evidence="1 2" key="1">
    <citation type="submission" date="2018-07" db="EMBL/GenBank/DDBJ databases">
        <title>Genomic Encyclopedia of Type Strains, Phase III (KMG-III): the genomes of soil and plant-associated and newly described type strains.</title>
        <authorList>
            <person name="Whitman W."/>
        </authorList>
    </citation>
    <scope>NUCLEOTIDE SEQUENCE [LARGE SCALE GENOMIC DNA]</scope>
    <source>
        <strain evidence="1 2">CECT 7031</strain>
    </source>
</reference>
<dbReference type="RefSeq" id="WP_070230215.1">
    <property type="nucleotide sequence ID" value="NZ_BJYO01000002.1"/>
</dbReference>
<evidence type="ECO:0000313" key="1">
    <source>
        <dbReference type="EMBL" id="RDL12165.1"/>
    </source>
</evidence>
<dbReference type="Proteomes" id="UP000254912">
    <property type="component" value="Unassembled WGS sequence"/>
</dbReference>
<name>A0A288QXP7_9LACO</name>
<proteinExistence type="predicted"/>
<dbReference type="KEGG" id="wso:WSWS_00970"/>
<dbReference type="EMBL" id="QRAS01000001">
    <property type="protein sequence ID" value="RDL12165.1"/>
    <property type="molecule type" value="Genomic_DNA"/>
</dbReference>